<dbReference type="Gene3D" id="1.50.10.20">
    <property type="match status" value="1"/>
</dbReference>
<reference evidence="2 3" key="1">
    <citation type="submission" date="2017-06" db="EMBL/GenBank/DDBJ databases">
        <authorList>
            <person name="Kim H.J."/>
            <person name="Triplett B.A."/>
        </authorList>
    </citation>
    <scope>NUCLEOTIDE SEQUENCE [LARGE SCALE GENOMIC DNA]</scope>
    <source>
        <strain evidence="2 3">13146</strain>
    </source>
</reference>
<feature type="chain" id="PRO_5013145671" evidence="1">
    <location>
        <begin position="29"/>
        <end position="385"/>
    </location>
</feature>
<evidence type="ECO:0000313" key="2">
    <source>
        <dbReference type="EMBL" id="OWQ49573.1"/>
    </source>
</evidence>
<evidence type="ECO:0000256" key="1">
    <source>
        <dbReference type="SAM" id="SignalP"/>
    </source>
</evidence>
<dbReference type="Proteomes" id="UP000198157">
    <property type="component" value="Unassembled WGS sequence"/>
</dbReference>
<comment type="caution">
    <text evidence="2">The sequence shown here is derived from an EMBL/GenBank/DDBJ whole genome shotgun (WGS) entry which is preliminary data.</text>
</comment>
<dbReference type="Pfam" id="PF09492">
    <property type="entry name" value="Pec_lyase"/>
    <property type="match status" value="1"/>
</dbReference>
<organism evidence="2 3">
    <name type="scientific">Stenotrophomonas maltophilia</name>
    <name type="common">Pseudomonas maltophilia</name>
    <name type="synonym">Xanthomonas maltophilia</name>
    <dbReference type="NCBI Taxonomy" id="40324"/>
    <lineage>
        <taxon>Bacteria</taxon>
        <taxon>Pseudomonadati</taxon>
        <taxon>Pseudomonadota</taxon>
        <taxon>Gammaproteobacteria</taxon>
        <taxon>Lysobacterales</taxon>
        <taxon>Lysobacteraceae</taxon>
        <taxon>Stenotrophomonas</taxon>
        <taxon>Stenotrophomonas maltophilia group</taxon>
    </lineage>
</organism>
<proteinExistence type="predicted"/>
<keyword evidence="2" id="KW-0456">Lyase</keyword>
<dbReference type="EMBL" id="NIVS01000058">
    <property type="protein sequence ID" value="OWQ49573.1"/>
    <property type="molecule type" value="Genomic_DNA"/>
</dbReference>
<sequence length="385" mass="42986">MAARPAARVSVRRLAALLWIALPCAVMAQGQDIALRGFQDGINHWQSGHGTDYPRWSPDQYRQIADNLVALQRRGGGWAVNQDPQRILDQAAQAQALADQATPGGSFDNRNIYTQVSYLAEAFARSGDSRYRDAAERGLDFILAEQIPTCGGWPHSVPSRTSYHGHITFADDVTSGVLTTLRRIQREPVFGFITSDQRARVDAAVTAGDACLLRLQVRQGGVPTIWAGQYDRTTLLPAQGRKFELPALVTDESVGVVRYLMSIPDPSPEVVAAVNAAMAWFQAHALTGWRLETFQTTPEQFQFHRTTVDRRLVADPDAPLLWGRFHDLRDSSVLLANREGERVATFDQIPRERRTGYHWYGTWPQALITAEYPRWRQRPAGTGAR</sequence>
<dbReference type="InterPro" id="IPR012669">
    <property type="entry name" value="Pectate_lyase"/>
</dbReference>
<dbReference type="OrthoDB" id="9804686at2"/>
<dbReference type="NCBIfam" id="TIGR02474">
    <property type="entry name" value="pec_lyase"/>
    <property type="match status" value="1"/>
</dbReference>
<protein>
    <submittedName>
        <fullName evidence="2">Pectate lyase</fullName>
    </submittedName>
</protein>
<keyword evidence="1" id="KW-0732">Signal</keyword>
<dbReference type="GO" id="GO:0016829">
    <property type="term" value="F:lyase activity"/>
    <property type="evidence" value="ECO:0007669"/>
    <property type="project" value="UniProtKB-KW"/>
</dbReference>
<accession>A0A246HHH7</accession>
<gene>
    <name evidence="2" type="primary">pelA</name>
    <name evidence="2" type="ORF">CEE60_19335</name>
</gene>
<feature type="signal peptide" evidence="1">
    <location>
        <begin position="1"/>
        <end position="28"/>
    </location>
</feature>
<dbReference type="AlphaFoldDB" id="A0A246HHH7"/>
<dbReference type="SUPFAM" id="SSF81853">
    <property type="entry name" value="Family 10 polysaccharide lyase"/>
    <property type="match status" value="1"/>
</dbReference>
<evidence type="ECO:0000313" key="3">
    <source>
        <dbReference type="Proteomes" id="UP000198157"/>
    </source>
</evidence>
<name>A0A246HHH7_STEMA</name>